<sequence length="597" mass="62296">MTATTAGADPTAGTRREGVALAWRILRRDPRAWALCALGWAVFHSLPVATGFALRMVLDGISGGSTSAPWGALALLAGIEVARWTMFLGLVVQWHGAWVGWHTGPRMALLDSLVSDPGPVAGRLPGAPGEAVSRFRDDAQDMALVLDVWLDVVGVAVASLLAVGILATIDWRLAVTIALPALGVMALAHALGPRLRAWRFEARQATAVVTGFVSDTFGAIGAVRAAGAEDAVVRRFTAMGHDRAGRAVRDEVGTQLLYTLSGSTADLALAAALVVAAPAAASGALTVGDLGLVAAYAVVLAGLPRFVGRLGAYQRQADVSADRLARLLPPGRRAPEAVAGDQALRLRAPRRAPADDAVGLAPGEQDPDVAPRHPDDLVSVHPSRQDVPLTGLEVRGLTVVHGTQVVLDGLDLDVTPGRVVAVTGPVGSGKSSLLRAVLGLIPSTGTLRWDGEEVTEPSRVLVPPRVAYVPQVPRLFSEPLAHAVLLGLPPERLDGALHLACMEQDLATMPEGTATTVGSRGVRLSGGQVQRVAAARALVRRPRLLVVDDLSSALDAATEAEMWRRVLTAADLDGTAVLVVTHRQSVLDRADQVLTLG</sequence>
<keyword evidence="5 7" id="KW-1133">Transmembrane helix</keyword>
<protein>
    <submittedName>
        <fullName evidence="10">ABC transporter ATP-binding protein</fullName>
    </submittedName>
</protein>
<organism evidence="10 11">
    <name type="scientific">Iamia majanohamensis</name>
    <dbReference type="NCBI Taxonomy" id="467976"/>
    <lineage>
        <taxon>Bacteria</taxon>
        <taxon>Bacillati</taxon>
        <taxon>Actinomycetota</taxon>
        <taxon>Acidimicrobiia</taxon>
        <taxon>Acidimicrobiales</taxon>
        <taxon>Iamiaceae</taxon>
        <taxon>Iamia</taxon>
    </lineage>
</organism>
<name>A0AAF0BQX5_9ACTN</name>
<keyword evidence="11" id="KW-1185">Reference proteome</keyword>
<dbReference type="SUPFAM" id="SSF52540">
    <property type="entry name" value="P-loop containing nucleoside triphosphate hydrolases"/>
    <property type="match status" value="1"/>
</dbReference>
<evidence type="ECO:0000256" key="3">
    <source>
        <dbReference type="ARBA" id="ARBA00022741"/>
    </source>
</evidence>
<keyword evidence="2 7" id="KW-0812">Transmembrane</keyword>
<dbReference type="PROSITE" id="PS50893">
    <property type="entry name" value="ABC_TRANSPORTER_2"/>
    <property type="match status" value="1"/>
</dbReference>
<dbReference type="PROSITE" id="PS50929">
    <property type="entry name" value="ABC_TM1F"/>
    <property type="match status" value="1"/>
</dbReference>
<keyword evidence="3" id="KW-0547">Nucleotide-binding</keyword>
<dbReference type="GO" id="GO:0005524">
    <property type="term" value="F:ATP binding"/>
    <property type="evidence" value="ECO:0007669"/>
    <property type="project" value="UniProtKB-KW"/>
</dbReference>
<dbReference type="PANTHER" id="PTHR24221">
    <property type="entry name" value="ATP-BINDING CASSETTE SUB-FAMILY B"/>
    <property type="match status" value="1"/>
</dbReference>
<reference evidence="10" key="1">
    <citation type="submission" date="2023-01" db="EMBL/GenBank/DDBJ databases">
        <title>The diversity of Class Acidimicrobiia in South China Sea sediment environments and the proposal of Iamia marina sp. nov., a novel species of the genus Iamia.</title>
        <authorList>
            <person name="He Y."/>
            <person name="Tian X."/>
        </authorList>
    </citation>
    <scope>NUCLEOTIDE SEQUENCE</scope>
    <source>
        <strain evidence="10">DSM 19957</strain>
    </source>
</reference>
<evidence type="ECO:0000259" key="9">
    <source>
        <dbReference type="PROSITE" id="PS50929"/>
    </source>
</evidence>
<evidence type="ECO:0000256" key="4">
    <source>
        <dbReference type="ARBA" id="ARBA00022840"/>
    </source>
</evidence>
<dbReference type="InterPro" id="IPR036640">
    <property type="entry name" value="ABC1_TM_sf"/>
</dbReference>
<dbReference type="KEGG" id="ima:PO878_13790"/>
<feature type="domain" description="ABC transporter" evidence="8">
    <location>
        <begin position="392"/>
        <end position="597"/>
    </location>
</feature>
<dbReference type="InterPro" id="IPR003593">
    <property type="entry name" value="AAA+_ATPase"/>
</dbReference>
<evidence type="ECO:0000256" key="6">
    <source>
        <dbReference type="ARBA" id="ARBA00023136"/>
    </source>
</evidence>
<evidence type="ECO:0000256" key="7">
    <source>
        <dbReference type="SAM" id="Phobius"/>
    </source>
</evidence>
<dbReference type="RefSeq" id="WP_272735098.1">
    <property type="nucleotide sequence ID" value="NZ_CP116942.1"/>
</dbReference>
<dbReference type="SMART" id="SM00382">
    <property type="entry name" value="AAA"/>
    <property type="match status" value="1"/>
</dbReference>
<accession>A0AAF0BQX5</accession>
<feature type="transmembrane region" description="Helical" evidence="7">
    <location>
        <begin position="256"/>
        <end position="281"/>
    </location>
</feature>
<feature type="transmembrane region" description="Helical" evidence="7">
    <location>
        <begin position="287"/>
        <end position="307"/>
    </location>
</feature>
<dbReference type="Pfam" id="PF00005">
    <property type="entry name" value="ABC_tran"/>
    <property type="match status" value="1"/>
</dbReference>
<dbReference type="SUPFAM" id="SSF90123">
    <property type="entry name" value="ABC transporter transmembrane region"/>
    <property type="match status" value="1"/>
</dbReference>
<evidence type="ECO:0000313" key="11">
    <source>
        <dbReference type="Proteomes" id="UP001216390"/>
    </source>
</evidence>
<dbReference type="GO" id="GO:0016887">
    <property type="term" value="F:ATP hydrolysis activity"/>
    <property type="evidence" value="ECO:0007669"/>
    <property type="project" value="InterPro"/>
</dbReference>
<dbReference type="InterPro" id="IPR003439">
    <property type="entry name" value="ABC_transporter-like_ATP-bd"/>
</dbReference>
<dbReference type="Gene3D" id="1.20.1560.10">
    <property type="entry name" value="ABC transporter type 1, transmembrane domain"/>
    <property type="match status" value="1"/>
</dbReference>
<feature type="transmembrane region" description="Helical" evidence="7">
    <location>
        <begin position="144"/>
        <end position="167"/>
    </location>
</feature>
<feature type="domain" description="ABC transmembrane type-1" evidence="9">
    <location>
        <begin position="46"/>
        <end position="302"/>
    </location>
</feature>
<feature type="transmembrane region" description="Helical" evidence="7">
    <location>
        <begin position="173"/>
        <end position="191"/>
    </location>
</feature>
<evidence type="ECO:0000256" key="5">
    <source>
        <dbReference type="ARBA" id="ARBA00022989"/>
    </source>
</evidence>
<dbReference type="InterPro" id="IPR011527">
    <property type="entry name" value="ABC1_TM_dom"/>
</dbReference>
<dbReference type="AlphaFoldDB" id="A0AAF0BQX5"/>
<evidence type="ECO:0000313" key="10">
    <source>
        <dbReference type="EMBL" id="WCO65571.1"/>
    </source>
</evidence>
<proteinExistence type="predicted"/>
<dbReference type="Pfam" id="PF00664">
    <property type="entry name" value="ABC_membrane"/>
    <property type="match status" value="1"/>
</dbReference>
<evidence type="ECO:0000256" key="1">
    <source>
        <dbReference type="ARBA" id="ARBA00004651"/>
    </source>
</evidence>
<evidence type="ECO:0000259" key="8">
    <source>
        <dbReference type="PROSITE" id="PS50893"/>
    </source>
</evidence>
<gene>
    <name evidence="10" type="ORF">PO878_13790</name>
</gene>
<dbReference type="GO" id="GO:0140359">
    <property type="term" value="F:ABC-type transporter activity"/>
    <property type="evidence" value="ECO:0007669"/>
    <property type="project" value="InterPro"/>
</dbReference>
<dbReference type="PANTHER" id="PTHR24221:SF423">
    <property type="entry name" value="ABC TRANSPORTER"/>
    <property type="match status" value="1"/>
</dbReference>
<dbReference type="EMBL" id="CP116942">
    <property type="protein sequence ID" value="WCO65571.1"/>
    <property type="molecule type" value="Genomic_DNA"/>
</dbReference>
<comment type="subcellular location">
    <subcellularLocation>
        <location evidence="1">Cell membrane</location>
        <topology evidence="1">Multi-pass membrane protein</topology>
    </subcellularLocation>
</comment>
<feature type="transmembrane region" description="Helical" evidence="7">
    <location>
        <begin position="32"/>
        <end position="58"/>
    </location>
</feature>
<dbReference type="Gene3D" id="3.40.50.300">
    <property type="entry name" value="P-loop containing nucleotide triphosphate hydrolases"/>
    <property type="match status" value="1"/>
</dbReference>
<dbReference type="Proteomes" id="UP001216390">
    <property type="component" value="Chromosome"/>
</dbReference>
<dbReference type="InterPro" id="IPR027417">
    <property type="entry name" value="P-loop_NTPase"/>
</dbReference>
<keyword evidence="6 7" id="KW-0472">Membrane</keyword>
<evidence type="ECO:0000256" key="2">
    <source>
        <dbReference type="ARBA" id="ARBA00022692"/>
    </source>
</evidence>
<dbReference type="InterPro" id="IPR039421">
    <property type="entry name" value="Type_1_exporter"/>
</dbReference>
<feature type="transmembrane region" description="Helical" evidence="7">
    <location>
        <begin position="70"/>
        <end position="92"/>
    </location>
</feature>
<keyword evidence="4 10" id="KW-0067">ATP-binding</keyword>
<dbReference type="GO" id="GO:0005886">
    <property type="term" value="C:plasma membrane"/>
    <property type="evidence" value="ECO:0007669"/>
    <property type="project" value="UniProtKB-SubCell"/>
</dbReference>